<proteinExistence type="predicted"/>
<dbReference type="AlphaFoldDB" id="A0A2U9BWP1"/>
<gene>
    <name evidence="3" type="ORF">F2P81_014345</name>
    <name evidence="2" type="ORF">SMAX5B_000240</name>
</gene>
<evidence type="ECO:0000313" key="3">
    <source>
        <dbReference type="EMBL" id="KAF0034279.1"/>
    </source>
</evidence>
<dbReference type="EMBL" id="VEVO01000012">
    <property type="protein sequence ID" value="KAF0034279.1"/>
    <property type="molecule type" value="Genomic_DNA"/>
</dbReference>
<feature type="region of interest" description="Disordered" evidence="1">
    <location>
        <begin position="132"/>
        <end position="162"/>
    </location>
</feature>
<dbReference type="EMBL" id="CP026251">
    <property type="protein sequence ID" value="AWP07582.1"/>
    <property type="molecule type" value="Genomic_DNA"/>
</dbReference>
<name>A0A2U9BWP1_SCOMX</name>
<reference evidence="3 5" key="2">
    <citation type="submission" date="2019-06" db="EMBL/GenBank/DDBJ databases">
        <title>Draft genomes of female and male turbot (Scophthalmus maximus).</title>
        <authorList>
            <person name="Xu H."/>
            <person name="Xu X.-W."/>
            <person name="Shao C."/>
            <person name="Chen S."/>
        </authorList>
    </citation>
    <scope>NUCLEOTIDE SEQUENCE [LARGE SCALE GENOMIC DNA]</scope>
    <source>
        <strain evidence="3">Ysfricsl-2016a</strain>
        <tissue evidence="3">Blood</tissue>
    </source>
</reference>
<evidence type="ECO:0000313" key="4">
    <source>
        <dbReference type="Proteomes" id="UP000246464"/>
    </source>
</evidence>
<protein>
    <submittedName>
        <fullName evidence="2">Uncharacterized protein</fullName>
    </submittedName>
</protein>
<organism evidence="2 4">
    <name type="scientific">Scophthalmus maximus</name>
    <name type="common">Turbot</name>
    <name type="synonym">Psetta maxima</name>
    <dbReference type="NCBI Taxonomy" id="52904"/>
    <lineage>
        <taxon>Eukaryota</taxon>
        <taxon>Metazoa</taxon>
        <taxon>Chordata</taxon>
        <taxon>Craniata</taxon>
        <taxon>Vertebrata</taxon>
        <taxon>Euteleostomi</taxon>
        <taxon>Actinopterygii</taxon>
        <taxon>Neopterygii</taxon>
        <taxon>Teleostei</taxon>
        <taxon>Neoteleostei</taxon>
        <taxon>Acanthomorphata</taxon>
        <taxon>Carangaria</taxon>
        <taxon>Pleuronectiformes</taxon>
        <taxon>Pleuronectoidei</taxon>
        <taxon>Scophthalmidae</taxon>
        <taxon>Scophthalmus</taxon>
    </lineage>
</organism>
<reference evidence="2 4" key="1">
    <citation type="submission" date="2017-12" db="EMBL/GenBank/DDBJ databases">
        <title>Integrating genomic resources of turbot (Scophthalmus maximus) in depth evaluation of genetic and physical mapping variation across individuals.</title>
        <authorList>
            <person name="Martinez P."/>
        </authorList>
    </citation>
    <scope>NUCLEOTIDE SEQUENCE [LARGE SCALE GENOMIC DNA]</scope>
</reference>
<accession>A0A2U9BWP1</accession>
<dbReference type="Proteomes" id="UP000438429">
    <property type="component" value="Unassembled WGS sequence"/>
</dbReference>
<sequence>MDPEKSLTWGKHFHIDPFKNTSLCVSETEIQTRMKKSYQLRLATKVAERRRMLVVERLQENSATTTAEKASQTALTWEDMEDRHQRFVRSIQLLQTLLGDERRLGETCEAEARTRDRARKKRSKELAELLDALGEPVLREMEEQGRGSSQPPRAKARKRSPD</sequence>
<keyword evidence="4" id="KW-1185">Reference proteome</keyword>
<evidence type="ECO:0000256" key="1">
    <source>
        <dbReference type="SAM" id="MobiDB-lite"/>
    </source>
</evidence>
<dbReference type="Proteomes" id="UP000246464">
    <property type="component" value="Chromosome 9"/>
</dbReference>
<evidence type="ECO:0000313" key="5">
    <source>
        <dbReference type="Proteomes" id="UP000438429"/>
    </source>
</evidence>
<evidence type="ECO:0000313" key="2">
    <source>
        <dbReference type="EMBL" id="AWP07582.1"/>
    </source>
</evidence>